<keyword evidence="1" id="KW-0812">Transmembrane</keyword>
<sequence>MKPLVAIITILYTGLLIYWMFIGFGRSQVSMDVYQYNVIPFETLKMYFLHADHFSLRNWLVNVVGNVAVFVPFGVALPYLLRIKLVRFTMMFISVLFMLELLQLLLHRGSFDIDDVLLNTIGAIIGYMIYRLGALLGRSEGV</sequence>
<organism evidence="3 4">
    <name type="scientific">Paenibacillus plantiphilus</name>
    <dbReference type="NCBI Taxonomy" id="2905650"/>
    <lineage>
        <taxon>Bacteria</taxon>
        <taxon>Bacillati</taxon>
        <taxon>Bacillota</taxon>
        <taxon>Bacilli</taxon>
        <taxon>Bacillales</taxon>
        <taxon>Paenibacillaceae</taxon>
        <taxon>Paenibacillus</taxon>
    </lineage>
</organism>
<reference evidence="3" key="1">
    <citation type="submission" date="2022-01" db="EMBL/GenBank/DDBJ databases">
        <authorList>
            <person name="Criscuolo A."/>
        </authorList>
    </citation>
    <scope>NUCLEOTIDE SEQUENCE</scope>
    <source>
        <strain evidence="3">CIP111893</strain>
    </source>
</reference>
<evidence type="ECO:0000259" key="2">
    <source>
        <dbReference type="Pfam" id="PF04892"/>
    </source>
</evidence>
<gene>
    <name evidence="3" type="ORF">PAECIP111893_03902</name>
</gene>
<dbReference type="InterPro" id="IPR006976">
    <property type="entry name" value="VanZ-like"/>
</dbReference>
<dbReference type="PANTHER" id="PTHR36834:SF1">
    <property type="entry name" value="INTEGRAL MEMBRANE PROTEIN"/>
    <property type="match status" value="1"/>
</dbReference>
<dbReference type="InterPro" id="IPR053150">
    <property type="entry name" value="Teicoplanin_resist-assoc"/>
</dbReference>
<name>A0ABN8GQ84_9BACL</name>
<dbReference type="Proteomes" id="UP000838686">
    <property type="component" value="Unassembled WGS sequence"/>
</dbReference>
<keyword evidence="4" id="KW-1185">Reference proteome</keyword>
<evidence type="ECO:0000256" key="1">
    <source>
        <dbReference type="SAM" id="Phobius"/>
    </source>
</evidence>
<feature type="transmembrane region" description="Helical" evidence="1">
    <location>
        <begin position="5"/>
        <end position="24"/>
    </location>
</feature>
<proteinExistence type="predicted"/>
<feature type="transmembrane region" description="Helical" evidence="1">
    <location>
        <begin position="118"/>
        <end position="137"/>
    </location>
</feature>
<evidence type="ECO:0000313" key="4">
    <source>
        <dbReference type="Proteomes" id="UP000838686"/>
    </source>
</evidence>
<accession>A0ABN8GQ84</accession>
<dbReference type="Pfam" id="PF04892">
    <property type="entry name" value="VanZ"/>
    <property type="match status" value="1"/>
</dbReference>
<feature type="transmembrane region" description="Helical" evidence="1">
    <location>
        <begin position="59"/>
        <end position="81"/>
    </location>
</feature>
<feature type="transmembrane region" description="Helical" evidence="1">
    <location>
        <begin position="88"/>
        <end position="106"/>
    </location>
</feature>
<keyword evidence="1" id="KW-0472">Membrane</keyword>
<comment type="caution">
    <text evidence="3">The sequence shown here is derived from an EMBL/GenBank/DDBJ whole genome shotgun (WGS) entry which is preliminary data.</text>
</comment>
<protein>
    <recommendedName>
        <fullName evidence="2">VanZ-like domain-containing protein</fullName>
    </recommendedName>
</protein>
<keyword evidence="1" id="KW-1133">Transmembrane helix</keyword>
<evidence type="ECO:0000313" key="3">
    <source>
        <dbReference type="EMBL" id="CAH1215248.1"/>
    </source>
</evidence>
<dbReference type="EMBL" id="CAKMMF010000024">
    <property type="protein sequence ID" value="CAH1215248.1"/>
    <property type="molecule type" value="Genomic_DNA"/>
</dbReference>
<dbReference type="PANTHER" id="PTHR36834">
    <property type="entry name" value="MEMBRANE PROTEIN-RELATED"/>
    <property type="match status" value="1"/>
</dbReference>
<feature type="domain" description="VanZ-like" evidence="2">
    <location>
        <begin position="10"/>
        <end position="132"/>
    </location>
</feature>